<dbReference type="InterPro" id="IPR036249">
    <property type="entry name" value="Thioredoxin-like_sf"/>
</dbReference>
<evidence type="ECO:0000313" key="4">
    <source>
        <dbReference type="Proteomes" id="UP001519293"/>
    </source>
</evidence>
<dbReference type="InterPro" id="IPR001853">
    <property type="entry name" value="DSBA-like_thioredoxin_dom"/>
</dbReference>
<dbReference type="Gene3D" id="3.40.30.10">
    <property type="entry name" value="Glutaredoxin"/>
    <property type="match status" value="1"/>
</dbReference>
<name>A0ABS4RGM1_9BACI</name>
<dbReference type="PANTHER" id="PTHR13887">
    <property type="entry name" value="GLUTATHIONE S-TRANSFERASE KAPPA"/>
    <property type="match status" value="1"/>
</dbReference>
<organism evidence="3 4">
    <name type="scientific">Cytobacillus eiseniae</name>
    <dbReference type="NCBI Taxonomy" id="762947"/>
    <lineage>
        <taxon>Bacteria</taxon>
        <taxon>Bacillati</taxon>
        <taxon>Bacillota</taxon>
        <taxon>Bacilli</taxon>
        <taxon>Bacillales</taxon>
        <taxon>Bacillaceae</taxon>
        <taxon>Cytobacillus</taxon>
    </lineage>
</organism>
<feature type="region of interest" description="Disordered" evidence="1">
    <location>
        <begin position="236"/>
        <end position="263"/>
    </location>
</feature>
<evidence type="ECO:0000256" key="1">
    <source>
        <dbReference type="SAM" id="MobiDB-lite"/>
    </source>
</evidence>
<dbReference type="SUPFAM" id="SSF52833">
    <property type="entry name" value="Thioredoxin-like"/>
    <property type="match status" value="1"/>
</dbReference>
<accession>A0ABS4RGM1</accession>
<evidence type="ECO:0000313" key="3">
    <source>
        <dbReference type="EMBL" id="MBP2241928.1"/>
    </source>
</evidence>
<dbReference type="Pfam" id="PF01323">
    <property type="entry name" value="DSBA"/>
    <property type="match status" value="1"/>
</dbReference>
<dbReference type="CDD" id="cd03024">
    <property type="entry name" value="DsbA_FrnE"/>
    <property type="match status" value="1"/>
</dbReference>
<evidence type="ECO:0000259" key="2">
    <source>
        <dbReference type="Pfam" id="PF01323"/>
    </source>
</evidence>
<dbReference type="Proteomes" id="UP001519293">
    <property type="component" value="Unassembled WGS sequence"/>
</dbReference>
<reference evidence="3 4" key="1">
    <citation type="submission" date="2021-03" db="EMBL/GenBank/DDBJ databases">
        <title>Genomic Encyclopedia of Type Strains, Phase IV (KMG-IV): sequencing the most valuable type-strain genomes for metagenomic binning, comparative biology and taxonomic classification.</title>
        <authorList>
            <person name="Goeker M."/>
        </authorList>
    </citation>
    <scope>NUCLEOTIDE SEQUENCE [LARGE SCALE GENOMIC DNA]</scope>
    <source>
        <strain evidence="3 4">DSM 26675</strain>
    </source>
</reference>
<keyword evidence="3" id="KW-0413">Isomerase</keyword>
<comment type="caution">
    <text evidence="3">The sequence shown here is derived from an EMBL/GenBank/DDBJ whole genome shotgun (WGS) entry which is preliminary data.</text>
</comment>
<dbReference type="EMBL" id="JAGIKZ010000013">
    <property type="protein sequence ID" value="MBP2241928.1"/>
    <property type="molecule type" value="Genomic_DNA"/>
</dbReference>
<keyword evidence="4" id="KW-1185">Reference proteome</keyword>
<dbReference type="PANTHER" id="PTHR13887:SF41">
    <property type="entry name" value="THIOREDOXIN SUPERFAMILY PROTEIN"/>
    <property type="match status" value="1"/>
</dbReference>
<gene>
    <name evidence="3" type="ORF">J2Z40_002501</name>
</gene>
<feature type="domain" description="DSBA-like thioredoxin" evidence="2">
    <location>
        <begin position="23"/>
        <end position="226"/>
    </location>
</feature>
<dbReference type="GO" id="GO:0016853">
    <property type="term" value="F:isomerase activity"/>
    <property type="evidence" value="ECO:0007669"/>
    <property type="project" value="UniProtKB-KW"/>
</dbReference>
<sequence>MILEMVMLLLKEEKLESGVQMKIEIWSDFVCPFCYIGKRRLEIALEQFPHRDQVEIEFKSFELDPNAPTYNGKNIHEALAAKYGMSIEQAKKTNEGVGQHAASVGLTFNFEDMKPTNTFDAHRLAKFAKASGKEAELTEKLLYAYFTESKELSDQSTLATIAEEVGLDRQEALTILQDKSAFANDVRIDEGIAQQYGISGVPYFIINQKYAISGAQPPETFANALQKVWEEETAAPPKFQDLSTEDAEDTSCVDGNCTVPDKK</sequence>
<protein>
    <submittedName>
        <fullName evidence="3">DsbA family dithiol-disulfide isomerase</fullName>
    </submittedName>
</protein>
<proteinExistence type="predicted"/>